<dbReference type="EMBL" id="LSBJ02000007">
    <property type="protein sequence ID" value="OAQ61829.1"/>
    <property type="molecule type" value="Genomic_DNA"/>
</dbReference>
<dbReference type="Proteomes" id="UP000078397">
    <property type="component" value="Unassembled WGS sequence"/>
</dbReference>
<keyword evidence="1" id="KW-0472">Membrane</keyword>
<comment type="caution">
    <text evidence="2">The sequence shown here is derived from an EMBL/GenBank/DDBJ whole genome shotgun (WGS) entry which is preliminary data.</text>
</comment>
<feature type="transmembrane region" description="Helical" evidence="1">
    <location>
        <begin position="542"/>
        <end position="565"/>
    </location>
</feature>
<accession>A0A179F9Q9</accession>
<proteinExistence type="predicted"/>
<protein>
    <submittedName>
        <fullName evidence="2">Uncharacterized protein</fullName>
    </submittedName>
</protein>
<reference evidence="2 3" key="1">
    <citation type="journal article" date="2016" name="PLoS Pathog.">
        <title>Biosynthesis of antibiotic leucinostatins in bio-control fungus Purpureocillium lilacinum and their inhibition on phytophthora revealed by genome mining.</title>
        <authorList>
            <person name="Wang G."/>
            <person name="Liu Z."/>
            <person name="Lin R."/>
            <person name="Li E."/>
            <person name="Mao Z."/>
            <person name="Ling J."/>
            <person name="Yang Y."/>
            <person name="Yin W.B."/>
            <person name="Xie B."/>
        </authorList>
    </citation>
    <scope>NUCLEOTIDE SEQUENCE [LARGE SCALE GENOMIC DNA]</scope>
    <source>
        <strain evidence="2">170</strain>
    </source>
</reference>
<feature type="transmembrane region" description="Helical" evidence="1">
    <location>
        <begin position="288"/>
        <end position="306"/>
    </location>
</feature>
<sequence>MCKNRIDRIMNGTETFGTVNNRTIAQYLYKGKVGGMNPEYARTSRHKFLTLKTEGCRVICEDPIDWYWQTNISLTLSIISNWILPIIALLAALPYDSLHRRNAGASWSNGRGRFWGTFTAVLNWLGSPQTALTATLFNIHQTRKCRDETLPSGQGISGNDALRPLKNDAYYVLTCVGQFMPLESDDTGRGHFLTTLIYGLFNPLCDIEEGEQIHAGGAPQQPMLTPPKAGAKQMTTELLREMAFQLRMLRRRGVYPMFLSIFLFFIAYAVSIVLAFGDLGGRTTAHSLAFGILISWLPLLVLFAILDRNPISADRCRTLISRWMWNVAAVRQWVNDGDGRPEHPRWWPLERDTTTQGQGNAQVDFDTFMSDFVGQGRKIGYNGLPYALRHSVYSSFRHDRTMKSLRDISHQLEKHLNSRRPRCWWIIAFTSLGLIWLEIGMAFMISFNIPTVGIGCRSGSYLIYGALSSVTWFIHLWRPSRPRRVACLVFCLLSTVVLGFIVFAAFSGIMKNCLCRGGLSGYMDFENAEFYRNTAHFDVATWWKAAAIVAALPLVVGFIAAVVLLGKLQGLWQASEQSTRNAQVDMQWLI</sequence>
<feature type="transmembrane region" description="Helical" evidence="1">
    <location>
        <begin position="485"/>
        <end position="510"/>
    </location>
</feature>
<evidence type="ECO:0000313" key="3">
    <source>
        <dbReference type="Proteomes" id="UP000078397"/>
    </source>
</evidence>
<keyword evidence="1" id="KW-0812">Transmembrane</keyword>
<dbReference type="KEGG" id="pchm:VFPPC_14633"/>
<dbReference type="GeneID" id="28856395"/>
<feature type="transmembrane region" description="Helical" evidence="1">
    <location>
        <begin position="424"/>
        <end position="449"/>
    </location>
</feature>
<organism evidence="2 3">
    <name type="scientific">Pochonia chlamydosporia 170</name>
    <dbReference type="NCBI Taxonomy" id="1380566"/>
    <lineage>
        <taxon>Eukaryota</taxon>
        <taxon>Fungi</taxon>
        <taxon>Dikarya</taxon>
        <taxon>Ascomycota</taxon>
        <taxon>Pezizomycotina</taxon>
        <taxon>Sordariomycetes</taxon>
        <taxon>Hypocreomycetidae</taxon>
        <taxon>Hypocreales</taxon>
        <taxon>Clavicipitaceae</taxon>
        <taxon>Pochonia</taxon>
    </lineage>
</organism>
<gene>
    <name evidence="2" type="ORF">VFPPC_14633</name>
</gene>
<keyword evidence="1" id="KW-1133">Transmembrane helix</keyword>
<dbReference type="AlphaFoldDB" id="A0A179F9Q9"/>
<feature type="transmembrane region" description="Helical" evidence="1">
    <location>
        <begin position="461"/>
        <end position="478"/>
    </location>
</feature>
<evidence type="ECO:0000256" key="1">
    <source>
        <dbReference type="SAM" id="Phobius"/>
    </source>
</evidence>
<keyword evidence="3" id="KW-1185">Reference proteome</keyword>
<dbReference type="RefSeq" id="XP_018139533.1">
    <property type="nucleotide sequence ID" value="XM_018292401.1"/>
</dbReference>
<feature type="transmembrane region" description="Helical" evidence="1">
    <location>
        <begin position="254"/>
        <end position="276"/>
    </location>
</feature>
<dbReference type="OrthoDB" id="5392263at2759"/>
<feature type="transmembrane region" description="Helical" evidence="1">
    <location>
        <begin position="72"/>
        <end position="93"/>
    </location>
</feature>
<name>A0A179F9Q9_METCM</name>
<evidence type="ECO:0000313" key="2">
    <source>
        <dbReference type="EMBL" id="OAQ61829.1"/>
    </source>
</evidence>